<dbReference type="Gene3D" id="3.40.30.10">
    <property type="entry name" value="Glutaredoxin"/>
    <property type="match status" value="1"/>
</dbReference>
<comment type="caution">
    <text evidence="3">The sequence shown here is derived from an EMBL/GenBank/DDBJ whole genome shotgun (WGS) entry which is preliminary data.</text>
</comment>
<dbReference type="GO" id="GO:0016853">
    <property type="term" value="F:isomerase activity"/>
    <property type="evidence" value="ECO:0007669"/>
    <property type="project" value="UniProtKB-KW"/>
</dbReference>
<sequence>MNESVNFTLSYINKTGEWRLSDYKGKVIVLTFWASWCPDCSVDLPKKEQLFQSMDPSKVELVSINVLGRERSREEAEKYANKFLSQPSLIDNGRDVYDLFHCEGVPTTIIIDQQGKVHQTFGDKSNFLDIVQSIGEVVE</sequence>
<dbReference type="InterPro" id="IPR000866">
    <property type="entry name" value="AhpC/TSA"/>
</dbReference>
<reference evidence="3 4" key="1">
    <citation type="submission" date="2018-06" db="EMBL/GenBank/DDBJ databases">
        <title>Genomic Encyclopedia of Type Strains, Phase IV (KMG-IV): sequencing the most valuable type-strain genomes for metagenomic binning, comparative biology and taxonomic classification.</title>
        <authorList>
            <person name="Goeker M."/>
        </authorList>
    </citation>
    <scope>NUCLEOTIDE SEQUENCE [LARGE SCALE GENOMIC DNA]</scope>
    <source>
        <strain evidence="3 4">DSM 15140</strain>
    </source>
</reference>
<dbReference type="EMBL" id="QNRI01000006">
    <property type="protein sequence ID" value="RBO98069.1"/>
    <property type="molecule type" value="Genomic_DNA"/>
</dbReference>
<dbReference type="STRING" id="200904.GCA_900168775_00911"/>
<protein>
    <submittedName>
        <fullName evidence="3">Thiol-disulfide isomerase/thioredoxin</fullName>
    </submittedName>
</protein>
<dbReference type="SUPFAM" id="SSF52833">
    <property type="entry name" value="Thioredoxin-like"/>
    <property type="match status" value="1"/>
</dbReference>
<dbReference type="GO" id="GO:0016209">
    <property type="term" value="F:antioxidant activity"/>
    <property type="evidence" value="ECO:0007669"/>
    <property type="project" value="InterPro"/>
</dbReference>
<dbReference type="CDD" id="cd02966">
    <property type="entry name" value="TlpA_like_family"/>
    <property type="match status" value="1"/>
</dbReference>
<proteinExistence type="predicted"/>
<keyword evidence="4" id="KW-1185">Reference proteome</keyword>
<feature type="domain" description="Thioredoxin" evidence="2">
    <location>
        <begin position="1"/>
        <end position="139"/>
    </location>
</feature>
<dbReference type="InterPro" id="IPR050553">
    <property type="entry name" value="Thioredoxin_ResA/DsbE_sf"/>
</dbReference>
<dbReference type="GO" id="GO:0016491">
    <property type="term" value="F:oxidoreductase activity"/>
    <property type="evidence" value="ECO:0007669"/>
    <property type="project" value="InterPro"/>
</dbReference>
<evidence type="ECO:0000313" key="3">
    <source>
        <dbReference type="EMBL" id="RBO98069.1"/>
    </source>
</evidence>
<organism evidence="3 4">
    <name type="scientific">Paraliobacillus ryukyuensis</name>
    <dbReference type="NCBI Taxonomy" id="200904"/>
    <lineage>
        <taxon>Bacteria</taxon>
        <taxon>Bacillati</taxon>
        <taxon>Bacillota</taxon>
        <taxon>Bacilli</taxon>
        <taxon>Bacillales</taxon>
        <taxon>Bacillaceae</taxon>
        <taxon>Paraliobacillus</taxon>
    </lineage>
</organism>
<dbReference type="Pfam" id="PF00578">
    <property type="entry name" value="AhpC-TSA"/>
    <property type="match status" value="1"/>
</dbReference>
<dbReference type="PROSITE" id="PS51352">
    <property type="entry name" value="THIOREDOXIN_2"/>
    <property type="match status" value="1"/>
</dbReference>
<dbReference type="PANTHER" id="PTHR42852">
    <property type="entry name" value="THIOL:DISULFIDE INTERCHANGE PROTEIN DSBE"/>
    <property type="match status" value="1"/>
</dbReference>
<accession>A0A366E8I3</accession>
<name>A0A366E8I3_9BACI</name>
<dbReference type="PANTHER" id="PTHR42852:SF13">
    <property type="entry name" value="PROTEIN DIPZ"/>
    <property type="match status" value="1"/>
</dbReference>
<gene>
    <name evidence="3" type="ORF">DES48_10690</name>
</gene>
<dbReference type="InterPro" id="IPR036249">
    <property type="entry name" value="Thioredoxin-like_sf"/>
</dbReference>
<evidence type="ECO:0000256" key="1">
    <source>
        <dbReference type="ARBA" id="ARBA00023157"/>
    </source>
</evidence>
<dbReference type="InterPro" id="IPR013766">
    <property type="entry name" value="Thioredoxin_domain"/>
</dbReference>
<evidence type="ECO:0000313" key="4">
    <source>
        <dbReference type="Proteomes" id="UP000252254"/>
    </source>
</evidence>
<dbReference type="Proteomes" id="UP000252254">
    <property type="component" value="Unassembled WGS sequence"/>
</dbReference>
<dbReference type="OrthoDB" id="25753at2"/>
<evidence type="ECO:0000259" key="2">
    <source>
        <dbReference type="PROSITE" id="PS51352"/>
    </source>
</evidence>
<keyword evidence="3" id="KW-0413">Isomerase</keyword>
<dbReference type="AlphaFoldDB" id="A0A366E8I3"/>
<dbReference type="RefSeq" id="WP_113868926.1">
    <property type="nucleotide sequence ID" value="NZ_BAABQN010000014.1"/>
</dbReference>
<keyword evidence="1" id="KW-1015">Disulfide bond</keyword>